<name>A0AAV9MYS6_9EURO</name>
<keyword evidence="9" id="KW-1185">Reference proteome</keyword>
<dbReference type="Gene3D" id="1.10.630.10">
    <property type="entry name" value="Cytochrome P450"/>
    <property type="match status" value="1"/>
</dbReference>
<evidence type="ECO:0000256" key="2">
    <source>
        <dbReference type="ARBA" id="ARBA00010617"/>
    </source>
</evidence>
<evidence type="ECO:0000256" key="6">
    <source>
        <dbReference type="PIRSR" id="PIRSR602401-1"/>
    </source>
</evidence>
<dbReference type="SUPFAM" id="SSF48264">
    <property type="entry name" value="Cytochrome P450"/>
    <property type="match status" value="1"/>
</dbReference>
<dbReference type="GO" id="GO:0005506">
    <property type="term" value="F:iron ion binding"/>
    <property type="evidence" value="ECO:0007669"/>
    <property type="project" value="InterPro"/>
</dbReference>
<evidence type="ECO:0000256" key="7">
    <source>
        <dbReference type="RuleBase" id="RU000461"/>
    </source>
</evidence>
<organism evidence="8 9">
    <name type="scientific">Exophiala bonariae</name>
    <dbReference type="NCBI Taxonomy" id="1690606"/>
    <lineage>
        <taxon>Eukaryota</taxon>
        <taxon>Fungi</taxon>
        <taxon>Dikarya</taxon>
        <taxon>Ascomycota</taxon>
        <taxon>Pezizomycotina</taxon>
        <taxon>Eurotiomycetes</taxon>
        <taxon>Chaetothyriomycetidae</taxon>
        <taxon>Chaetothyriales</taxon>
        <taxon>Herpotrichiellaceae</taxon>
        <taxon>Exophiala</taxon>
    </lineage>
</organism>
<dbReference type="PANTHER" id="PTHR24305:SF166">
    <property type="entry name" value="CYTOCHROME P450 12A4, MITOCHONDRIAL-RELATED"/>
    <property type="match status" value="1"/>
</dbReference>
<dbReference type="PROSITE" id="PS00086">
    <property type="entry name" value="CYTOCHROME_P450"/>
    <property type="match status" value="1"/>
</dbReference>
<proteinExistence type="inferred from homology"/>
<dbReference type="InterPro" id="IPR002401">
    <property type="entry name" value="Cyt_P450_E_grp-I"/>
</dbReference>
<feature type="binding site" description="axial binding residue" evidence="6">
    <location>
        <position position="229"/>
    </location>
    <ligand>
        <name>heme</name>
        <dbReference type="ChEBI" id="CHEBI:30413"/>
    </ligand>
    <ligandPart>
        <name>Fe</name>
        <dbReference type="ChEBI" id="CHEBI:18248"/>
    </ligandPart>
</feature>
<evidence type="ECO:0008006" key="10">
    <source>
        <dbReference type="Google" id="ProtNLM"/>
    </source>
</evidence>
<dbReference type="GO" id="GO:0004497">
    <property type="term" value="F:monooxygenase activity"/>
    <property type="evidence" value="ECO:0007669"/>
    <property type="project" value="UniProtKB-KW"/>
</dbReference>
<sequence length="285" mass="32075">MFPLTSKLLYHSPIKGLRNFMRAAEEFNKYCLGSYKRYLASYDPQTRHDLIARMVNERTALTKQGQSIPRHVTERGIVDELSNLVFAGTDTTGNTLTYLFYDLARHPEWQTRLHKEVVDAVGEQASPDYSLIQGLPALEAVVQEIFRFRPASPDGLIRVVPKGGAVVDSVFVPAGTLVSSQALSTQRDPTIFPDPDSFNPQRWLDAEGTENIDLMREQMLLFGKGARSCLGRRLATMEIKCALAAIARRYKVEIGSAETDDDMQMIDHFVLIPKGQRCVLRLTRL</sequence>
<keyword evidence="5 6" id="KW-0408">Iron</keyword>
<keyword evidence="6 7" id="KW-0349">Heme</keyword>
<evidence type="ECO:0000313" key="9">
    <source>
        <dbReference type="Proteomes" id="UP001358417"/>
    </source>
</evidence>
<dbReference type="Proteomes" id="UP001358417">
    <property type="component" value="Unassembled WGS sequence"/>
</dbReference>
<comment type="similarity">
    <text evidence="2 7">Belongs to the cytochrome P450 family.</text>
</comment>
<dbReference type="PRINTS" id="PR00463">
    <property type="entry name" value="EP450I"/>
</dbReference>
<evidence type="ECO:0000256" key="4">
    <source>
        <dbReference type="ARBA" id="ARBA00023002"/>
    </source>
</evidence>
<dbReference type="PANTHER" id="PTHR24305">
    <property type="entry name" value="CYTOCHROME P450"/>
    <property type="match status" value="1"/>
</dbReference>
<reference evidence="8 9" key="1">
    <citation type="submission" date="2023-08" db="EMBL/GenBank/DDBJ databases">
        <title>Black Yeasts Isolated from many extreme environments.</title>
        <authorList>
            <person name="Coleine C."/>
            <person name="Stajich J.E."/>
            <person name="Selbmann L."/>
        </authorList>
    </citation>
    <scope>NUCLEOTIDE SEQUENCE [LARGE SCALE GENOMIC DNA]</scope>
    <source>
        <strain evidence="8 9">CCFEE 5792</strain>
    </source>
</reference>
<keyword evidence="7" id="KW-0503">Monooxygenase</keyword>
<evidence type="ECO:0000256" key="3">
    <source>
        <dbReference type="ARBA" id="ARBA00022723"/>
    </source>
</evidence>
<dbReference type="InterPro" id="IPR050121">
    <property type="entry name" value="Cytochrome_P450_monoxygenase"/>
</dbReference>
<comment type="caution">
    <text evidence="8">The sequence shown here is derived from an EMBL/GenBank/DDBJ whole genome shotgun (WGS) entry which is preliminary data.</text>
</comment>
<evidence type="ECO:0000256" key="5">
    <source>
        <dbReference type="ARBA" id="ARBA00023004"/>
    </source>
</evidence>
<dbReference type="PRINTS" id="PR00385">
    <property type="entry name" value="P450"/>
</dbReference>
<protein>
    <recommendedName>
        <fullName evidence="10">Cytochrome P450</fullName>
    </recommendedName>
</protein>
<dbReference type="GO" id="GO:0020037">
    <property type="term" value="F:heme binding"/>
    <property type="evidence" value="ECO:0007669"/>
    <property type="project" value="InterPro"/>
</dbReference>
<evidence type="ECO:0000313" key="8">
    <source>
        <dbReference type="EMBL" id="KAK5046873.1"/>
    </source>
</evidence>
<keyword evidence="3 6" id="KW-0479">Metal-binding</keyword>
<accession>A0AAV9MYS6</accession>
<gene>
    <name evidence="8" type="ORF">LTR84_007227</name>
</gene>
<dbReference type="InterPro" id="IPR001128">
    <property type="entry name" value="Cyt_P450"/>
</dbReference>
<dbReference type="GO" id="GO:0016705">
    <property type="term" value="F:oxidoreductase activity, acting on paired donors, with incorporation or reduction of molecular oxygen"/>
    <property type="evidence" value="ECO:0007669"/>
    <property type="project" value="InterPro"/>
</dbReference>
<dbReference type="EMBL" id="JAVRRD010000028">
    <property type="protein sequence ID" value="KAK5046873.1"/>
    <property type="molecule type" value="Genomic_DNA"/>
</dbReference>
<comment type="cofactor">
    <cofactor evidence="1 6">
        <name>heme</name>
        <dbReference type="ChEBI" id="CHEBI:30413"/>
    </cofactor>
</comment>
<dbReference type="GeneID" id="89975393"/>
<dbReference type="InterPro" id="IPR017972">
    <property type="entry name" value="Cyt_P450_CS"/>
</dbReference>
<dbReference type="RefSeq" id="XP_064702446.1">
    <property type="nucleotide sequence ID" value="XM_064850780.1"/>
</dbReference>
<dbReference type="Pfam" id="PF00067">
    <property type="entry name" value="p450"/>
    <property type="match status" value="1"/>
</dbReference>
<keyword evidence="4 7" id="KW-0560">Oxidoreductase</keyword>
<dbReference type="InterPro" id="IPR036396">
    <property type="entry name" value="Cyt_P450_sf"/>
</dbReference>
<dbReference type="AlphaFoldDB" id="A0AAV9MYS6"/>
<evidence type="ECO:0000256" key="1">
    <source>
        <dbReference type="ARBA" id="ARBA00001971"/>
    </source>
</evidence>